<dbReference type="EMBL" id="PVEM01000006">
    <property type="protein sequence ID" value="PTD07374.1"/>
    <property type="molecule type" value="Genomic_DNA"/>
</dbReference>
<dbReference type="Proteomes" id="UP000241587">
    <property type="component" value="Unassembled WGS sequence"/>
</dbReference>
<accession>A0A2T4GUY7</accession>
<protein>
    <submittedName>
        <fullName evidence="1">Uncharacterized protein</fullName>
    </submittedName>
</protein>
<evidence type="ECO:0000313" key="2">
    <source>
        <dbReference type="Proteomes" id="UP000241587"/>
    </source>
</evidence>
<dbReference type="OMA" id="IDWHVIV"/>
<name>A0A2T4GUY7_FUSCU</name>
<proteinExistence type="predicted"/>
<reference evidence="1 2" key="1">
    <citation type="submission" date="2018-02" db="EMBL/GenBank/DDBJ databases">
        <title>Fusarium culmorum secondary metabolites in fungal-bacterial-plant interactions.</title>
        <authorList>
            <person name="Schmidt R."/>
        </authorList>
    </citation>
    <scope>NUCLEOTIDE SEQUENCE [LARGE SCALE GENOMIC DNA]</scope>
    <source>
        <strain evidence="1 2">PV</strain>
    </source>
</reference>
<dbReference type="OrthoDB" id="10391707at2759"/>
<sequence>MIGYGGLASTQAVTAVMLSDRNFKGQVQNEMEARKKMWVTHSLSHTVPKEVEGSVETGQDQDVSQRSTKRLTVKTQIIMIDWHVIVKVLIEMTDSNSGLICILIEGRV</sequence>
<dbReference type="AlphaFoldDB" id="A0A2T4GUY7"/>
<gene>
    <name evidence="1" type="ORF">FCULG_00006661</name>
</gene>
<comment type="caution">
    <text evidence="1">The sequence shown here is derived from an EMBL/GenBank/DDBJ whole genome shotgun (WGS) entry which is preliminary data.</text>
</comment>
<organism evidence="1 2">
    <name type="scientific">Fusarium culmorum</name>
    <dbReference type="NCBI Taxonomy" id="5516"/>
    <lineage>
        <taxon>Eukaryota</taxon>
        <taxon>Fungi</taxon>
        <taxon>Dikarya</taxon>
        <taxon>Ascomycota</taxon>
        <taxon>Pezizomycotina</taxon>
        <taxon>Sordariomycetes</taxon>
        <taxon>Hypocreomycetidae</taxon>
        <taxon>Hypocreales</taxon>
        <taxon>Nectriaceae</taxon>
        <taxon>Fusarium</taxon>
    </lineage>
</organism>
<keyword evidence="2" id="KW-1185">Reference proteome</keyword>
<evidence type="ECO:0000313" key="1">
    <source>
        <dbReference type="EMBL" id="PTD07374.1"/>
    </source>
</evidence>